<evidence type="ECO:0000313" key="4">
    <source>
        <dbReference type="Proteomes" id="UP001150907"/>
    </source>
</evidence>
<keyword evidence="4" id="KW-1185">Reference proteome</keyword>
<feature type="region of interest" description="Disordered" evidence="2">
    <location>
        <begin position="250"/>
        <end position="280"/>
    </location>
</feature>
<feature type="region of interest" description="Disordered" evidence="2">
    <location>
        <begin position="293"/>
        <end position="330"/>
    </location>
</feature>
<name>A0A9W8EHQ7_9FUNG</name>
<dbReference type="InterPro" id="IPR002838">
    <property type="entry name" value="AIM24"/>
</dbReference>
<dbReference type="OrthoDB" id="1705416at2759"/>
<dbReference type="Proteomes" id="UP001150907">
    <property type="component" value="Unassembled WGS sequence"/>
</dbReference>
<protein>
    <recommendedName>
        <fullName evidence="1">Altered inheritance of mitochondria protein 24, mitochondrial</fullName>
    </recommendedName>
</protein>
<dbReference type="Gene3D" id="3.60.160.10">
    <property type="entry name" value="Mitochondrial biogenesis AIM24"/>
    <property type="match status" value="1"/>
</dbReference>
<reference evidence="3" key="1">
    <citation type="submission" date="2022-07" db="EMBL/GenBank/DDBJ databases">
        <title>Phylogenomic reconstructions and comparative analyses of Kickxellomycotina fungi.</title>
        <authorList>
            <person name="Reynolds N.K."/>
            <person name="Stajich J.E."/>
            <person name="Barry K."/>
            <person name="Grigoriev I.V."/>
            <person name="Crous P."/>
            <person name="Smith M.E."/>
        </authorList>
    </citation>
    <scope>NUCLEOTIDE SEQUENCE</scope>
    <source>
        <strain evidence="3">IMI 214461</strain>
    </source>
</reference>
<evidence type="ECO:0000256" key="1">
    <source>
        <dbReference type="RuleBase" id="RU363045"/>
    </source>
</evidence>
<comment type="subcellular location">
    <subcellularLocation>
        <location evidence="1">Mitochondrion</location>
    </subcellularLocation>
</comment>
<accession>A0A9W8EHQ7</accession>
<keyword evidence="1" id="KW-0496">Mitochondrion</keyword>
<dbReference type="InterPro" id="IPR016031">
    <property type="entry name" value="Trp_RNA-bd_attenuator-like_dom"/>
</dbReference>
<dbReference type="InterPro" id="IPR036983">
    <property type="entry name" value="AIM24_sf"/>
</dbReference>
<dbReference type="GO" id="GO:0005739">
    <property type="term" value="C:mitochondrion"/>
    <property type="evidence" value="ECO:0007669"/>
    <property type="project" value="UniProtKB-SubCell"/>
</dbReference>
<dbReference type="EMBL" id="JANBQF010000005">
    <property type="protein sequence ID" value="KAJ2008438.1"/>
    <property type="molecule type" value="Genomic_DNA"/>
</dbReference>
<sequence>MDRLLRPVLSWPTPAVPALAARLHLHRRGIGMLQSRHANKVAQADSPETSPSISAVSRNLSSLFQGTPAPAPVDPHFEVVDSGHGSLVLAKLPPYSQLYAQVGQTLGQSPRARSRATTRGAAAVAALRPLLGRQAFVQEISTQADAAEILLAPRLPGDVVVVGMDGACDYFVRKSCLLAQTKFLTLSTWNAIGAAFNPLAFDKLSGRGSAVINAFGGLHRLVLREGEDYLVDPRFVVAWSSTLRIVPQSGRPKPLSPHAVTATASESDSLPHQSTAPAAARPVPLVASSPALDNRVSQPAKSPTEAAQKASVTSSAAEDRPASDSAQKSKGAMQMVAAKVYTLGVVPAWRAIKNAVRTVAYASANAARVGGWAAAKATRSLAGVPDLCRVTGPGDIYVSTRLAPRPWTRLTNTIAAKSSAAS</sequence>
<dbReference type="SUPFAM" id="SSF51219">
    <property type="entry name" value="TRAP-like"/>
    <property type="match status" value="1"/>
</dbReference>
<gene>
    <name evidence="3" type="ORF">H4R26_000215</name>
</gene>
<organism evidence="3 4">
    <name type="scientific">Coemansia thaxteri</name>
    <dbReference type="NCBI Taxonomy" id="2663907"/>
    <lineage>
        <taxon>Eukaryota</taxon>
        <taxon>Fungi</taxon>
        <taxon>Fungi incertae sedis</taxon>
        <taxon>Zoopagomycota</taxon>
        <taxon>Kickxellomycotina</taxon>
        <taxon>Kickxellomycetes</taxon>
        <taxon>Kickxellales</taxon>
        <taxon>Kickxellaceae</taxon>
        <taxon>Coemansia</taxon>
    </lineage>
</organism>
<comment type="caution">
    <text evidence="3">The sequence shown here is derived from an EMBL/GenBank/DDBJ whole genome shotgun (WGS) entry which is preliminary data.</text>
</comment>
<comment type="similarity">
    <text evidence="1">Belongs to the AIM24 family.</text>
</comment>
<evidence type="ECO:0000256" key="2">
    <source>
        <dbReference type="SAM" id="MobiDB-lite"/>
    </source>
</evidence>
<dbReference type="Pfam" id="PF01987">
    <property type="entry name" value="AIM24"/>
    <property type="match status" value="1"/>
</dbReference>
<evidence type="ECO:0000313" key="3">
    <source>
        <dbReference type="EMBL" id="KAJ2008438.1"/>
    </source>
</evidence>
<feature type="compositionally biased region" description="Polar residues" evidence="2">
    <location>
        <begin position="262"/>
        <end position="275"/>
    </location>
</feature>
<dbReference type="AlphaFoldDB" id="A0A9W8EHQ7"/>
<proteinExistence type="inferred from homology"/>